<dbReference type="GO" id="GO:0003676">
    <property type="term" value="F:nucleic acid binding"/>
    <property type="evidence" value="ECO:0007669"/>
    <property type="project" value="InterPro"/>
</dbReference>
<feature type="compositionally biased region" description="Polar residues" evidence="1">
    <location>
        <begin position="9"/>
        <end position="21"/>
    </location>
</feature>
<dbReference type="InterPro" id="IPR044730">
    <property type="entry name" value="RNase_H-like_dom_plant"/>
</dbReference>
<dbReference type="SUPFAM" id="SSF53098">
    <property type="entry name" value="Ribonuclease H-like"/>
    <property type="match status" value="1"/>
</dbReference>
<dbReference type="InterPro" id="IPR036397">
    <property type="entry name" value="RNaseH_sf"/>
</dbReference>
<dbReference type="PANTHER" id="PTHR47074:SF11">
    <property type="entry name" value="REVERSE TRANSCRIPTASE-LIKE PROTEIN"/>
    <property type="match status" value="1"/>
</dbReference>
<evidence type="ECO:0000256" key="1">
    <source>
        <dbReference type="SAM" id="MobiDB-lite"/>
    </source>
</evidence>
<dbReference type="InterPro" id="IPR012337">
    <property type="entry name" value="RNaseH-like_sf"/>
</dbReference>
<organism evidence="3 4">
    <name type="scientific">Brassica napus</name>
    <name type="common">Rape</name>
    <dbReference type="NCBI Taxonomy" id="3708"/>
    <lineage>
        <taxon>Eukaryota</taxon>
        <taxon>Viridiplantae</taxon>
        <taxon>Streptophyta</taxon>
        <taxon>Embryophyta</taxon>
        <taxon>Tracheophyta</taxon>
        <taxon>Spermatophyta</taxon>
        <taxon>Magnoliopsida</taxon>
        <taxon>eudicotyledons</taxon>
        <taxon>Gunneridae</taxon>
        <taxon>Pentapetalae</taxon>
        <taxon>rosids</taxon>
        <taxon>malvids</taxon>
        <taxon>Brassicales</taxon>
        <taxon>Brassicaceae</taxon>
        <taxon>Brassiceae</taxon>
        <taxon>Brassica</taxon>
    </lineage>
</organism>
<dbReference type="AlphaFoldDB" id="A0A078FR88"/>
<dbReference type="Gene3D" id="3.30.420.10">
    <property type="entry name" value="Ribonuclease H-like superfamily/Ribonuclease H"/>
    <property type="match status" value="1"/>
</dbReference>
<reference evidence="3 4" key="1">
    <citation type="journal article" date="2014" name="Science">
        <title>Plant genetics. Early allopolyploid evolution in the post-Neolithic Brassica napus oilseed genome.</title>
        <authorList>
            <person name="Chalhoub B."/>
            <person name="Denoeud F."/>
            <person name="Liu S."/>
            <person name="Parkin I.A."/>
            <person name="Tang H."/>
            <person name="Wang X."/>
            <person name="Chiquet J."/>
            <person name="Belcram H."/>
            <person name="Tong C."/>
            <person name="Samans B."/>
            <person name="Correa M."/>
            <person name="Da Silva C."/>
            <person name="Just J."/>
            <person name="Falentin C."/>
            <person name="Koh C.S."/>
            <person name="Le Clainche I."/>
            <person name="Bernard M."/>
            <person name="Bento P."/>
            <person name="Noel B."/>
            <person name="Labadie K."/>
            <person name="Alberti A."/>
            <person name="Charles M."/>
            <person name="Arnaud D."/>
            <person name="Guo H."/>
            <person name="Daviaud C."/>
            <person name="Alamery S."/>
            <person name="Jabbari K."/>
            <person name="Zhao M."/>
            <person name="Edger P.P."/>
            <person name="Chelaifa H."/>
            <person name="Tack D."/>
            <person name="Lassalle G."/>
            <person name="Mestiri I."/>
            <person name="Schnel N."/>
            <person name="Le Paslier M.C."/>
            <person name="Fan G."/>
            <person name="Renault V."/>
            <person name="Bayer P.E."/>
            <person name="Golicz A.A."/>
            <person name="Manoli S."/>
            <person name="Lee T.H."/>
            <person name="Thi V.H."/>
            <person name="Chalabi S."/>
            <person name="Hu Q."/>
            <person name="Fan C."/>
            <person name="Tollenaere R."/>
            <person name="Lu Y."/>
            <person name="Battail C."/>
            <person name="Shen J."/>
            <person name="Sidebottom C.H."/>
            <person name="Wang X."/>
            <person name="Canaguier A."/>
            <person name="Chauveau A."/>
            <person name="Berard A."/>
            <person name="Deniot G."/>
            <person name="Guan M."/>
            <person name="Liu Z."/>
            <person name="Sun F."/>
            <person name="Lim Y.P."/>
            <person name="Lyons E."/>
            <person name="Town C.D."/>
            <person name="Bancroft I."/>
            <person name="Wang X."/>
            <person name="Meng J."/>
            <person name="Ma J."/>
            <person name="Pires J.C."/>
            <person name="King G.J."/>
            <person name="Brunel D."/>
            <person name="Delourme R."/>
            <person name="Renard M."/>
            <person name="Aury J.M."/>
            <person name="Adams K.L."/>
            <person name="Batley J."/>
            <person name="Snowdon R.J."/>
            <person name="Tost J."/>
            <person name="Edwards D."/>
            <person name="Zhou Y."/>
            <person name="Hua W."/>
            <person name="Sharpe A.G."/>
            <person name="Paterson A.H."/>
            <person name="Guan C."/>
            <person name="Wincker P."/>
        </authorList>
    </citation>
    <scope>NUCLEOTIDE SEQUENCE [LARGE SCALE GENOMIC DNA]</scope>
    <source>
        <strain evidence="4">cv. Darmor-bzh</strain>
    </source>
</reference>
<dbReference type="GO" id="GO:0004523">
    <property type="term" value="F:RNA-DNA hybrid ribonuclease activity"/>
    <property type="evidence" value="ECO:0007669"/>
    <property type="project" value="InterPro"/>
</dbReference>
<sequence length="156" mass="17045">MNSQEKKITTATQNPNPSSVATNCSVVNRDAAWRATNQTAGLGWTVKTLEGTAEFTLTARFVGSALSAEGLAMREALARCKERGLKRLRCESDSAQLIKALTSGEAQPELYGIISDVCRFSSYFDEISFSWISREKNNVGQAKQCLVEEEVFVPGT</sequence>
<dbReference type="InterPro" id="IPR002156">
    <property type="entry name" value="RNaseH_domain"/>
</dbReference>
<dbReference type="RefSeq" id="XP_013673380.1">
    <property type="nucleotide sequence ID" value="XM_013817926.1"/>
</dbReference>
<evidence type="ECO:0000313" key="3">
    <source>
        <dbReference type="EMBL" id="CDY15372.1"/>
    </source>
</evidence>
<dbReference type="EMBL" id="LK032054">
    <property type="protein sequence ID" value="CDY15372.1"/>
    <property type="molecule type" value="Genomic_DNA"/>
</dbReference>
<feature type="region of interest" description="Disordered" evidence="1">
    <location>
        <begin position="1"/>
        <end position="21"/>
    </location>
</feature>
<proteinExistence type="predicted"/>
<name>A0A078FR88_BRANA</name>
<dbReference type="Proteomes" id="UP000028999">
    <property type="component" value="Unassembled WGS sequence"/>
</dbReference>
<dbReference type="GeneID" id="106377666"/>
<feature type="domain" description="RNase H type-1" evidence="2">
    <location>
        <begin position="28"/>
        <end position="140"/>
    </location>
</feature>
<dbReference type="OrthoDB" id="1108672at2759"/>
<accession>A0A078FR88</accession>
<dbReference type="KEGG" id="bna:106377666"/>
<dbReference type="PANTHER" id="PTHR47074">
    <property type="entry name" value="BNAC02G40300D PROTEIN"/>
    <property type="match status" value="1"/>
</dbReference>
<dbReference type="CDD" id="cd06222">
    <property type="entry name" value="RNase_H_like"/>
    <property type="match status" value="1"/>
</dbReference>
<evidence type="ECO:0000259" key="2">
    <source>
        <dbReference type="Pfam" id="PF13456"/>
    </source>
</evidence>
<dbReference type="Gramene" id="CDY15372">
    <property type="protein sequence ID" value="CDY15372"/>
    <property type="gene ID" value="GSBRNA2T00085668001"/>
</dbReference>
<protein>
    <submittedName>
        <fullName evidence="3">BnaC04g42510D protein</fullName>
    </submittedName>
</protein>
<dbReference type="OMA" id="VGQAKQC"/>
<evidence type="ECO:0000313" key="4">
    <source>
        <dbReference type="Proteomes" id="UP000028999"/>
    </source>
</evidence>
<dbReference type="PaxDb" id="3708-A0A078FR88"/>
<dbReference type="InterPro" id="IPR052929">
    <property type="entry name" value="RNase_H-like_EbsB-rel"/>
</dbReference>
<dbReference type="Pfam" id="PF13456">
    <property type="entry name" value="RVT_3"/>
    <property type="match status" value="1"/>
</dbReference>
<keyword evidence="4" id="KW-1185">Reference proteome</keyword>
<gene>
    <name evidence="3" type="primary">BnaC04g42510D</name>
    <name evidence="3" type="ORF">GSBRNA2T00085668001</name>
</gene>